<dbReference type="AlphaFoldDB" id="A0A1T4L099"/>
<dbReference type="STRING" id="115783.SAMN02745119_00701"/>
<evidence type="ECO:0000256" key="1">
    <source>
        <dbReference type="SAM" id="SignalP"/>
    </source>
</evidence>
<proteinExistence type="predicted"/>
<gene>
    <name evidence="2" type="ORF">SAMN02745119_00701</name>
</gene>
<dbReference type="SUPFAM" id="SSF56935">
    <property type="entry name" value="Porins"/>
    <property type="match status" value="1"/>
</dbReference>
<accession>A0A1T4L099</accession>
<dbReference type="InterPro" id="IPR025737">
    <property type="entry name" value="FApF"/>
</dbReference>
<dbReference type="EMBL" id="FUWR01000002">
    <property type="protein sequence ID" value="SJZ48119.1"/>
    <property type="molecule type" value="Genomic_DNA"/>
</dbReference>
<sequence length="263" mass="28412">MKSRLITLITLFLLCCAATSFAAHPLSTDDAGTQGMLKFQVEATGEFSWDKDTDNGVTMKVNQQLLGLTLTAGVFDSLDASISFPYLLQQVKLNDTTIQDENGLADITLALKWRFLELGPVSLAIKPSMNIPNGDRDKGLGAGRTGYATTLISTVDLKPVTVHANLGYVHQDRIDTDRADNRSDFWKMSVAAGVAVTKSLQIVAEVGTTTSTLQTSNVWPSFVTGGLIYSLNDKLDLDLGVRGGFNKPATDLTMLTGVTFRFP</sequence>
<feature type="chain" id="PRO_5012323473" evidence="1">
    <location>
        <begin position="23"/>
        <end position="263"/>
    </location>
</feature>
<organism evidence="2 3">
    <name type="scientific">Trichlorobacter thiogenes</name>
    <dbReference type="NCBI Taxonomy" id="115783"/>
    <lineage>
        <taxon>Bacteria</taxon>
        <taxon>Pseudomonadati</taxon>
        <taxon>Thermodesulfobacteriota</taxon>
        <taxon>Desulfuromonadia</taxon>
        <taxon>Geobacterales</taxon>
        <taxon>Geobacteraceae</taxon>
        <taxon>Trichlorobacter</taxon>
    </lineage>
</organism>
<keyword evidence="3" id="KW-1185">Reference proteome</keyword>
<dbReference type="OrthoDB" id="5396016at2"/>
<feature type="signal peptide" evidence="1">
    <location>
        <begin position="1"/>
        <end position="22"/>
    </location>
</feature>
<reference evidence="3" key="1">
    <citation type="submission" date="2017-02" db="EMBL/GenBank/DDBJ databases">
        <authorList>
            <person name="Varghese N."/>
            <person name="Submissions S."/>
        </authorList>
    </citation>
    <scope>NUCLEOTIDE SEQUENCE [LARGE SCALE GENOMIC DNA]</scope>
    <source>
        <strain evidence="3">ATCC BAA-34</strain>
    </source>
</reference>
<evidence type="ECO:0000313" key="3">
    <source>
        <dbReference type="Proteomes" id="UP000190102"/>
    </source>
</evidence>
<dbReference type="Pfam" id="PF13557">
    <property type="entry name" value="Phenol_MetA_deg"/>
    <property type="match status" value="1"/>
</dbReference>
<dbReference type="RefSeq" id="WP_078788996.1">
    <property type="nucleotide sequence ID" value="NZ_FUWR01000002.1"/>
</dbReference>
<keyword evidence="1" id="KW-0732">Signal</keyword>
<dbReference type="Proteomes" id="UP000190102">
    <property type="component" value="Unassembled WGS sequence"/>
</dbReference>
<protein>
    <submittedName>
        <fullName evidence="2">Putative MetA-pathway of phenol degradation</fullName>
    </submittedName>
</protein>
<name>A0A1T4L099_9BACT</name>
<evidence type="ECO:0000313" key="2">
    <source>
        <dbReference type="EMBL" id="SJZ48119.1"/>
    </source>
</evidence>